<dbReference type="Pfam" id="PF00593">
    <property type="entry name" value="TonB_dep_Rec_b-barrel"/>
    <property type="match status" value="1"/>
</dbReference>
<evidence type="ECO:0000259" key="14">
    <source>
        <dbReference type="Pfam" id="PF07715"/>
    </source>
</evidence>
<keyword evidence="3 10" id="KW-0813">Transport</keyword>
<keyword evidence="9 10" id="KW-0998">Cell outer membrane</keyword>
<gene>
    <name evidence="15" type="ORF">DFR42_1011394</name>
</gene>
<evidence type="ECO:0000313" key="15">
    <source>
        <dbReference type="EMBL" id="PXX47796.1"/>
    </source>
</evidence>
<evidence type="ECO:0000256" key="3">
    <source>
        <dbReference type="ARBA" id="ARBA00022448"/>
    </source>
</evidence>
<dbReference type="PROSITE" id="PS52016">
    <property type="entry name" value="TONB_DEPENDENT_REC_3"/>
    <property type="match status" value="1"/>
</dbReference>
<keyword evidence="7 10" id="KW-0472">Membrane</keyword>
<feature type="signal peptide" evidence="12">
    <location>
        <begin position="1"/>
        <end position="38"/>
    </location>
</feature>
<comment type="similarity">
    <text evidence="2 10 11">Belongs to the TonB-dependent receptor family.</text>
</comment>
<dbReference type="InterPro" id="IPR036942">
    <property type="entry name" value="Beta-barrel_TonB_sf"/>
</dbReference>
<dbReference type="Gene3D" id="2.170.130.10">
    <property type="entry name" value="TonB-dependent receptor, plug domain"/>
    <property type="match status" value="1"/>
</dbReference>
<dbReference type="PANTHER" id="PTHR47234">
    <property type="match status" value="1"/>
</dbReference>
<dbReference type="RefSeq" id="WP_110254126.1">
    <property type="nucleotide sequence ID" value="NZ_QJKB01000001.1"/>
</dbReference>
<dbReference type="SUPFAM" id="SSF56935">
    <property type="entry name" value="Porins"/>
    <property type="match status" value="1"/>
</dbReference>
<keyword evidence="5 10" id="KW-0812">Transmembrane</keyword>
<feature type="domain" description="TonB-dependent receptor-like beta-barrel" evidence="13">
    <location>
        <begin position="407"/>
        <end position="865"/>
    </location>
</feature>
<dbReference type="InterPro" id="IPR000531">
    <property type="entry name" value="Beta-barrel_TonB"/>
</dbReference>
<evidence type="ECO:0000256" key="11">
    <source>
        <dbReference type="RuleBase" id="RU003357"/>
    </source>
</evidence>
<dbReference type="CDD" id="cd01347">
    <property type="entry name" value="ligand_gated_channel"/>
    <property type="match status" value="1"/>
</dbReference>
<dbReference type="InterPro" id="IPR012910">
    <property type="entry name" value="Plug_dom"/>
</dbReference>
<feature type="domain" description="TonB-dependent receptor plug" evidence="14">
    <location>
        <begin position="63"/>
        <end position="180"/>
    </location>
</feature>
<keyword evidence="6 11" id="KW-0798">TonB box</keyword>
<dbReference type="Gene3D" id="2.40.170.20">
    <property type="entry name" value="TonB-dependent receptor, beta-barrel domain"/>
    <property type="match status" value="1"/>
</dbReference>
<evidence type="ECO:0000256" key="8">
    <source>
        <dbReference type="ARBA" id="ARBA00023170"/>
    </source>
</evidence>
<accession>A0A318JGS6</accession>
<dbReference type="AlphaFoldDB" id="A0A318JGS6"/>
<comment type="subcellular location">
    <subcellularLocation>
        <location evidence="1 10">Cell outer membrane</location>
        <topology evidence="1 10">Multi-pass membrane protein</topology>
    </subcellularLocation>
</comment>
<comment type="caution">
    <text evidence="15">The sequence shown here is derived from an EMBL/GenBank/DDBJ whole genome shotgun (WGS) entry which is preliminary data.</text>
</comment>
<name>A0A318JGS6_9BURK</name>
<keyword evidence="8 15" id="KW-0675">Receptor</keyword>
<evidence type="ECO:0000256" key="2">
    <source>
        <dbReference type="ARBA" id="ARBA00009810"/>
    </source>
</evidence>
<dbReference type="Pfam" id="PF07715">
    <property type="entry name" value="Plug"/>
    <property type="match status" value="1"/>
</dbReference>
<evidence type="ECO:0000256" key="12">
    <source>
        <dbReference type="SAM" id="SignalP"/>
    </source>
</evidence>
<protein>
    <submittedName>
        <fullName evidence="15">Iron complex outermembrane receptor protein</fullName>
    </submittedName>
</protein>
<keyword evidence="4 10" id="KW-1134">Transmembrane beta strand</keyword>
<dbReference type="PANTHER" id="PTHR47234:SF2">
    <property type="entry name" value="TONB-DEPENDENT RECEPTOR"/>
    <property type="match status" value="1"/>
</dbReference>
<feature type="chain" id="PRO_5016462668" evidence="12">
    <location>
        <begin position="39"/>
        <end position="904"/>
    </location>
</feature>
<evidence type="ECO:0000256" key="6">
    <source>
        <dbReference type="ARBA" id="ARBA00023077"/>
    </source>
</evidence>
<keyword evidence="12" id="KW-0732">Signal</keyword>
<evidence type="ECO:0000259" key="13">
    <source>
        <dbReference type="Pfam" id="PF00593"/>
    </source>
</evidence>
<evidence type="ECO:0000256" key="9">
    <source>
        <dbReference type="ARBA" id="ARBA00023237"/>
    </source>
</evidence>
<evidence type="ECO:0000256" key="1">
    <source>
        <dbReference type="ARBA" id="ARBA00004571"/>
    </source>
</evidence>
<keyword evidence="16" id="KW-1185">Reference proteome</keyword>
<evidence type="ECO:0000256" key="5">
    <source>
        <dbReference type="ARBA" id="ARBA00022692"/>
    </source>
</evidence>
<dbReference type="GO" id="GO:0009279">
    <property type="term" value="C:cell outer membrane"/>
    <property type="evidence" value="ECO:0007669"/>
    <property type="project" value="UniProtKB-SubCell"/>
</dbReference>
<evidence type="ECO:0000256" key="10">
    <source>
        <dbReference type="PROSITE-ProRule" id="PRU01360"/>
    </source>
</evidence>
<dbReference type="Proteomes" id="UP000247792">
    <property type="component" value="Unassembled WGS sequence"/>
</dbReference>
<dbReference type="InterPro" id="IPR037066">
    <property type="entry name" value="Plug_dom_sf"/>
</dbReference>
<evidence type="ECO:0000256" key="4">
    <source>
        <dbReference type="ARBA" id="ARBA00022452"/>
    </source>
</evidence>
<reference evidence="15 16" key="1">
    <citation type="submission" date="2018-05" db="EMBL/GenBank/DDBJ databases">
        <title>Genomic Encyclopedia of Type Strains, Phase IV (KMG-IV): sequencing the most valuable type-strain genomes for metagenomic binning, comparative biology and taxonomic classification.</title>
        <authorList>
            <person name="Goeker M."/>
        </authorList>
    </citation>
    <scope>NUCLEOTIDE SEQUENCE [LARGE SCALE GENOMIC DNA]</scope>
    <source>
        <strain evidence="15 16">DSM 19792</strain>
    </source>
</reference>
<dbReference type="OrthoDB" id="8530571at2"/>
<dbReference type="EMBL" id="QJKB01000001">
    <property type="protein sequence ID" value="PXX47796.1"/>
    <property type="molecule type" value="Genomic_DNA"/>
</dbReference>
<proteinExistence type="inferred from homology"/>
<dbReference type="InterPro" id="IPR039426">
    <property type="entry name" value="TonB-dep_rcpt-like"/>
</dbReference>
<organism evidence="15 16">
    <name type="scientific">Undibacterium pigrum</name>
    <dbReference type="NCBI Taxonomy" id="401470"/>
    <lineage>
        <taxon>Bacteria</taxon>
        <taxon>Pseudomonadati</taxon>
        <taxon>Pseudomonadota</taxon>
        <taxon>Betaproteobacteria</taxon>
        <taxon>Burkholderiales</taxon>
        <taxon>Oxalobacteraceae</taxon>
        <taxon>Undibacterium</taxon>
    </lineage>
</organism>
<evidence type="ECO:0000313" key="16">
    <source>
        <dbReference type="Proteomes" id="UP000247792"/>
    </source>
</evidence>
<evidence type="ECO:0000256" key="7">
    <source>
        <dbReference type="ARBA" id="ARBA00023136"/>
    </source>
</evidence>
<sequence length="904" mass="96412">MATKKQARQPTPKKLAAATWSALSVMAMLGMNTQSAWAQAENDPNKPQRVEITGSSIKRIDAETALPVQIINRESIEKSGVTTAAELLSKVSASTAGLTDGASFSDNGGTQRGFNGANLRGIGVSSTLILLNGRRLANFASPGTSSGVDLNSIPSAAIQRVEVLKDGASAIYGADAIGGVINFITRPDYQGAEISAYVGNTQHGGADKKIVSLSGGIGSLSQDRYNLMGVVNFQNTGGLRSTQRSWIGSAYQPDINLDVGSSNTFPANVRRTTASGGATGSRLNPSAPTCNPPATVFAADSFVGSKACLYDYMHDTEIFPESQRASLLGRAQFAIDADNTLFAEVLHSDTKTTYRISPLTVTNLNYPVTGIYYPNDLITTNKTPLRVGLRLSAAGPRTNEVNAVAQRLIVGAKGTIAGWDYDTALNHSVSKVDDKYVDGYVRTSAFDSAFLTGKINPFGPSGTEGTSLLNAAKISDAARQSRATTDAFDIKASRELFAMAGGNAGLAIGAEYRREKLEFTPSALLAAGEIRGDGAASAYGGSRTVKALFAELNLPILSNLEAQAAVRHDSYNDVGSTTNPKFGLRWTPAKEVVVRGSYSAGFRAPSLADINEPARTGQTSGIYNDPLGCIKTGNIDNTKNPDYCGIQPDLIKGGTANLKPETSKQFSAGIVVEPSRSLTASLDYWRIEKSDTLLANEGAYFSDPKSNPGYAIRGAADPSLPGIPGPILSVDGRVKNIGSLKTSGVDINLNWKLPENSLGKFNVSLNGTYVIDYKTRNTAASPEVNGVGIYTDTQVVQRWRHTLTFDFDRGPWGATLQQTYYQGYHDQNTLADGSTRDVPAYVLWDLSGSYKFSKAFSLRAGIKNLLDTNPPRSNQIYSFIAGYDPSYTDPRGRFVYISGNYSFK</sequence>